<feature type="coiled-coil region" evidence="1">
    <location>
        <begin position="39"/>
        <end position="69"/>
    </location>
</feature>
<organism evidence="3 4">
    <name type="scientific">Candidatus Methanoperedens nitratireducens</name>
    <dbReference type="NCBI Taxonomy" id="1392998"/>
    <lineage>
        <taxon>Archaea</taxon>
        <taxon>Methanobacteriati</taxon>
        <taxon>Methanobacteriota</taxon>
        <taxon>Stenosarchaea group</taxon>
        <taxon>Methanomicrobia</taxon>
        <taxon>Methanosarcinales</taxon>
        <taxon>ANME-2 cluster</taxon>
        <taxon>Candidatus Methanoperedentaceae</taxon>
        <taxon>Candidatus Methanoperedens</taxon>
    </lineage>
</organism>
<comment type="caution">
    <text evidence="3">The sequence shown here is derived from an EMBL/GenBank/DDBJ whole genome shotgun (WGS) entry which is preliminary data.</text>
</comment>
<sequence>MAIGTGEIFIVLLMYAIPLVVIVYLIILAKRYVDAKVQESKASTNMNALKESLDRIEKKLDKIDKILEKVSE</sequence>
<feature type="transmembrane region" description="Helical" evidence="2">
    <location>
        <begin position="6"/>
        <end position="27"/>
    </location>
</feature>
<evidence type="ECO:0000256" key="1">
    <source>
        <dbReference type="SAM" id="Coils"/>
    </source>
</evidence>
<reference evidence="3 4" key="1">
    <citation type="journal article" date="2013" name="Nature">
        <title>Anaerobic oxidation of methane coupled to nitrate reduction in a novel archaeal lineage.</title>
        <authorList>
            <person name="Haroon M.F."/>
            <person name="Hu S."/>
            <person name="Shi Y."/>
            <person name="Imelfort M."/>
            <person name="Keller J."/>
            <person name="Hugenholtz P."/>
            <person name="Yuan Z."/>
            <person name="Tyson G.W."/>
        </authorList>
    </citation>
    <scope>NUCLEOTIDE SEQUENCE [LARGE SCALE GENOMIC DNA]</scope>
    <source>
        <strain evidence="3 4">ANME-2d</strain>
    </source>
</reference>
<keyword evidence="1" id="KW-0175">Coiled coil</keyword>
<dbReference type="RefSeq" id="WP_048088302.1">
    <property type="nucleotide sequence ID" value="NZ_JMIY01000001.1"/>
</dbReference>
<keyword evidence="4" id="KW-1185">Reference proteome</keyword>
<keyword evidence="2" id="KW-0472">Membrane</keyword>
<dbReference type="AlphaFoldDB" id="A0A062V726"/>
<evidence type="ECO:0000313" key="3">
    <source>
        <dbReference type="EMBL" id="KCZ73117.1"/>
    </source>
</evidence>
<name>A0A062V726_9EURY</name>
<gene>
    <name evidence="3" type="ORF">ANME2D_00176</name>
</gene>
<proteinExistence type="predicted"/>
<dbReference type="EMBL" id="JMIY01000001">
    <property type="protein sequence ID" value="KCZ73117.1"/>
    <property type="molecule type" value="Genomic_DNA"/>
</dbReference>
<dbReference type="Proteomes" id="UP000027153">
    <property type="component" value="Unassembled WGS sequence"/>
</dbReference>
<evidence type="ECO:0000313" key="4">
    <source>
        <dbReference type="Proteomes" id="UP000027153"/>
    </source>
</evidence>
<accession>A0A062V726</accession>
<keyword evidence="2" id="KW-0812">Transmembrane</keyword>
<keyword evidence="2" id="KW-1133">Transmembrane helix</keyword>
<protein>
    <submittedName>
        <fullName evidence="3">Uncharacterized protein</fullName>
    </submittedName>
</protein>
<evidence type="ECO:0000256" key="2">
    <source>
        <dbReference type="SAM" id="Phobius"/>
    </source>
</evidence>